<dbReference type="CDD" id="cd10320">
    <property type="entry name" value="RGL4_N"/>
    <property type="match status" value="1"/>
</dbReference>
<dbReference type="GO" id="GO:0030246">
    <property type="term" value="F:carbohydrate binding"/>
    <property type="evidence" value="ECO:0007669"/>
    <property type="project" value="InterPro"/>
</dbReference>
<organism evidence="10 11">
    <name type="scientific">Marchantia polymorpha</name>
    <name type="common">Common liverwort</name>
    <name type="synonym">Marchantia aquatica</name>
    <dbReference type="NCBI Taxonomy" id="3197"/>
    <lineage>
        <taxon>Eukaryota</taxon>
        <taxon>Viridiplantae</taxon>
        <taxon>Streptophyta</taxon>
        <taxon>Embryophyta</taxon>
        <taxon>Marchantiophyta</taxon>
        <taxon>Marchantiopsida</taxon>
        <taxon>Marchantiidae</taxon>
        <taxon>Marchantiales</taxon>
        <taxon>Marchantiaceae</taxon>
        <taxon>Marchantia</taxon>
    </lineage>
</organism>
<dbReference type="OMA" id="AQMFHSA"/>
<dbReference type="EC" id="4.2.2.23" evidence="4"/>
<dbReference type="EMBL" id="KZ772682">
    <property type="protein sequence ID" value="PTQ46730.1"/>
    <property type="molecule type" value="Genomic_DNA"/>
</dbReference>
<evidence type="ECO:0000313" key="10">
    <source>
        <dbReference type="EMBL" id="PTQ46730.1"/>
    </source>
</evidence>
<dbReference type="InterPro" id="IPR011013">
    <property type="entry name" value="Gal_mutarotase_sf_dom"/>
</dbReference>
<dbReference type="InterPro" id="IPR010325">
    <property type="entry name" value="Rhamnogal_lyase"/>
</dbReference>
<dbReference type="InterPro" id="IPR013784">
    <property type="entry name" value="Carb-bd-like_fold"/>
</dbReference>
<gene>
    <name evidence="10" type="ORF">MARPO_0010s0121</name>
</gene>
<dbReference type="Pfam" id="PF14686">
    <property type="entry name" value="fn3_3"/>
    <property type="match status" value="1"/>
</dbReference>
<evidence type="ECO:0000259" key="9">
    <source>
        <dbReference type="Pfam" id="PF14686"/>
    </source>
</evidence>
<feature type="domain" description="Rhamnogalacturonan lyase" evidence="9">
    <location>
        <begin position="533"/>
        <end position="605"/>
    </location>
</feature>
<dbReference type="PANTHER" id="PTHR32018:SF1">
    <property type="entry name" value="RHAMNOGALACTURONAN ENDOLYASE"/>
    <property type="match status" value="1"/>
</dbReference>
<dbReference type="SUPFAM" id="SSF49785">
    <property type="entry name" value="Galactose-binding domain-like"/>
    <property type="match status" value="1"/>
</dbReference>
<dbReference type="AlphaFoldDB" id="A0A2R6XKT5"/>
<dbReference type="Pfam" id="PF06045">
    <property type="entry name" value="Rhamnogal_lyase"/>
    <property type="match status" value="1"/>
</dbReference>
<evidence type="ECO:0000256" key="3">
    <source>
        <dbReference type="ARBA" id="ARBA00010418"/>
    </source>
</evidence>
<comment type="subcellular location">
    <subcellularLocation>
        <location evidence="2">Secreted</location>
    </subcellularLocation>
</comment>
<evidence type="ECO:0000259" key="8">
    <source>
        <dbReference type="Pfam" id="PF14683"/>
    </source>
</evidence>
<sequence length="811" mass="90356">MAPDVTYTSTSSKVIDTSVLPSISWNKCVNSFAKSYGELLPFGNLIEVFVRRLLQVVMDNGYVQVTISRPGGHVTGIKYGGMDNVLESTNSETNRGYWDLNWNEVDGSDTYDAPSATQYKVVESNGDKVELSFTRPYDSSRSPAMVPLTIDKRFVLVRGHSGFYTYAIYSRSSGWPDFDMGQTRVCFKLRETDFHYIALADNKIKLMPEPSDLSDARSEQLAYKEARLLTNPKNSALKGQVDDKYQYALNNRDNKVHGWVANESDPVVGFWMITASNEFRNGGPTKQDLTSHSGPTCLGLLLAASLAQMFHSAHFAGIELCPQFRDGESWKKVFGPVYVYLNKKAAGTAVRALWDDAKAELKKELNAWPYSWPSSSDYPKSASRAQVKGRLIVSDKYAKSKTSSARDALVGLAKPGAAGSWQKESKLLLAASLAQMFHSAHFAGIELCPQFRDGESWKKVFGPVYVYLNKKAAGTAVRALWDDAKAELKKELNAWPYSWPSSSDYPKSASRAQVKGRLIVSDKYAKSKTSSARDALVGLAKPGAAGSWQKESKGYQFWVQADQDGNFTIKHVRAGTYSLFAFVPSVIGDYKKSGDIKVSAGEEISLGTLTYEPPRFGPTSWEIGTPSRTAAEFYIPDPNPKYPNSLYVDTEKWRNYGLWARYSELYPSQDLVYTVGTSDYKKDWYFAHNTRRHSDGTYTATRWQIKFELSSFDESKGAYKLRMAIAQAQVSAIQVRVNDVSSKPVYETPAFGKDNAIARHGIQGIYVLYNIDIPAADLKKGSNSIYLTQRKASGPYNGVMYDYLRLEAPPS</sequence>
<dbReference type="OrthoDB" id="2130367at2759"/>
<dbReference type="Gene3D" id="2.60.120.260">
    <property type="entry name" value="Galactose-binding domain-like"/>
    <property type="match status" value="1"/>
</dbReference>
<protein>
    <recommendedName>
        <fullName evidence="4">rhamnogalacturonan endolyase</fullName>
        <ecNumber evidence="4">4.2.2.23</ecNumber>
    </recommendedName>
</protein>
<evidence type="ECO:0000256" key="4">
    <source>
        <dbReference type="ARBA" id="ARBA00012437"/>
    </source>
</evidence>
<keyword evidence="11" id="KW-1185">Reference proteome</keyword>
<dbReference type="InterPro" id="IPR014718">
    <property type="entry name" value="GH-type_carb-bd"/>
</dbReference>
<dbReference type="GO" id="GO:0102210">
    <property type="term" value="F:rhamnogalacturonan endolyase activity"/>
    <property type="evidence" value="ECO:0007669"/>
    <property type="project" value="UniProtKB-EC"/>
</dbReference>
<dbReference type="GO" id="GO:0005975">
    <property type="term" value="P:carbohydrate metabolic process"/>
    <property type="evidence" value="ECO:0007669"/>
    <property type="project" value="InterPro"/>
</dbReference>
<evidence type="ECO:0000256" key="1">
    <source>
        <dbReference type="ARBA" id="ARBA00001324"/>
    </source>
</evidence>
<dbReference type="Proteomes" id="UP000244005">
    <property type="component" value="Unassembled WGS sequence"/>
</dbReference>
<dbReference type="PANTHER" id="PTHR32018">
    <property type="entry name" value="RHAMNOGALACTURONATE LYASE FAMILY PROTEIN"/>
    <property type="match status" value="1"/>
</dbReference>
<proteinExistence type="inferred from homology"/>
<keyword evidence="6" id="KW-0732">Signal</keyword>
<dbReference type="SUPFAM" id="SSF49452">
    <property type="entry name" value="Starch-binding domain-like"/>
    <property type="match status" value="1"/>
</dbReference>
<dbReference type="CDD" id="cd10316">
    <property type="entry name" value="RGL4_M"/>
    <property type="match status" value="1"/>
</dbReference>
<accession>A0A2R6XKT5</accession>
<evidence type="ECO:0000256" key="7">
    <source>
        <dbReference type="ARBA" id="ARBA00023239"/>
    </source>
</evidence>
<dbReference type="GO" id="GO:0005576">
    <property type="term" value="C:extracellular region"/>
    <property type="evidence" value="ECO:0007669"/>
    <property type="project" value="UniProtKB-SubCell"/>
</dbReference>
<dbReference type="Gene3D" id="2.70.98.10">
    <property type="match status" value="1"/>
</dbReference>
<dbReference type="InterPro" id="IPR029411">
    <property type="entry name" value="RG-lyase_III"/>
</dbReference>
<dbReference type="CDD" id="cd10317">
    <property type="entry name" value="RGL4_C"/>
    <property type="match status" value="1"/>
</dbReference>
<reference evidence="11" key="1">
    <citation type="journal article" date="2017" name="Cell">
        <title>Insights into land plant evolution garnered from the Marchantia polymorpha genome.</title>
        <authorList>
            <person name="Bowman J.L."/>
            <person name="Kohchi T."/>
            <person name="Yamato K.T."/>
            <person name="Jenkins J."/>
            <person name="Shu S."/>
            <person name="Ishizaki K."/>
            <person name="Yamaoka S."/>
            <person name="Nishihama R."/>
            <person name="Nakamura Y."/>
            <person name="Berger F."/>
            <person name="Adam C."/>
            <person name="Aki S.S."/>
            <person name="Althoff F."/>
            <person name="Araki T."/>
            <person name="Arteaga-Vazquez M.A."/>
            <person name="Balasubrmanian S."/>
            <person name="Barry K."/>
            <person name="Bauer D."/>
            <person name="Boehm C.R."/>
            <person name="Briginshaw L."/>
            <person name="Caballero-Perez J."/>
            <person name="Catarino B."/>
            <person name="Chen F."/>
            <person name="Chiyoda S."/>
            <person name="Chovatia M."/>
            <person name="Davies K.M."/>
            <person name="Delmans M."/>
            <person name="Demura T."/>
            <person name="Dierschke T."/>
            <person name="Dolan L."/>
            <person name="Dorantes-Acosta A.E."/>
            <person name="Eklund D.M."/>
            <person name="Florent S.N."/>
            <person name="Flores-Sandoval E."/>
            <person name="Fujiyama A."/>
            <person name="Fukuzawa H."/>
            <person name="Galik B."/>
            <person name="Grimanelli D."/>
            <person name="Grimwood J."/>
            <person name="Grossniklaus U."/>
            <person name="Hamada T."/>
            <person name="Haseloff J."/>
            <person name="Hetherington A.J."/>
            <person name="Higo A."/>
            <person name="Hirakawa Y."/>
            <person name="Hundley H.N."/>
            <person name="Ikeda Y."/>
            <person name="Inoue K."/>
            <person name="Inoue S.I."/>
            <person name="Ishida S."/>
            <person name="Jia Q."/>
            <person name="Kakita M."/>
            <person name="Kanazawa T."/>
            <person name="Kawai Y."/>
            <person name="Kawashima T."/>
            <person name="Kennedy M."/>
            <person name="Kinose K."/>
            <person name="Kinoshita T."/>
            <person name="Kohara Y."/>
            <person name="Koide E."/>
            <person name="Komatsu K."/>
            <person name="Kopischke S."/>
            <person name="Kubo M."/>
            <person name="Kyozuka J."/>
            <person name="Lagercrantz U."/>
            <person name="Lin S.S."/>
            <person name="Lindquist E."/>
            <person name="Lipzen A.M."/>
            <person name="Lu C.W."/>
            <person name="De Luna E."/>
            <person name="Martienssen R.A."/>
            <person name="Minamino N."/>
            <person name="Mizutani M."/>
            <person name="Mizutani M."/>
            <person name="Mochizuki N."/>
            <person name="Monte I."/>
            <person name="Mosher R."/>
            <person name="Nagasaki H."/>
            <person name="Nakagami H."/>
            <person name="Naramoto S."/>
            <person name="Nishitani K."/>
            <person name="Ohtani M."/>
            <person name="Okamoto T."/>
            <person name="Okumura M."/>
            <person name="Phillips J."/>
            <person name="Pollak B."/>
            <person name="Reinders A."/>
            <person name="Rovekamp M."/>
            <person name="Sano R."/>
            <person name="Sawa S."/>
            <person name="Schmid M.W."/>
            <person name="Shirakawa M."/>
            <person name="Solano R."/>
            <person name="Spunde A."/>
            <person name="Suetsugu N."/>
            <person name="Sugano S."/>
            <person name="Sugiyama A."/>
            <person name="Sun R."/>
            <person name="Suzuki Y."/>
            <person name="Takenaka M."/>
            <person name="Takezawa D."/>
            <person name="Tomogane H."/>
            <person name="Tsuzuki M."/>
            <person name="Ueda T."/>
            <person name="Umeda M."/>
            <person name="Ward J.M."/>
            <person name="Watanabe Y."/>
            <person name="Yazaki K."/>
            <person name="Yokoyama R."/>
            <person name="Yoshitake Y."/>
            <person name="Yotsui I."/>
            <person name="Zachgo S."/>
            <person name="Schmutz J."/>
        </authorList>
    </citation>
    <scope>NUCLEOTIDE SEQUENCE [LARGE SCALE GENOMIC DNA]</scope>
    <source>
        <strain evidence="11">Tak-1</strain>
    </source>
</reference>
<comment type="similarity">
    <text evidence="3">Belongs to the polysaccharide lyase 4 family.</text>
</comment>
<evidence type="ECO:0000256" key="2">
    <source>
        <dbReference type="ARBA" id="ARBA00004613"/>
    </source>
</evidence>
<dbReference type="SUPFAM" id="SSF74650">
    <property type="entry name" value="Galactose mutarotase-like"/>
    <property type="match status" value="1"/>
</dbReference>
<comment type="catalytic activity">
    <reaction evidence="1">
        <text>Endotype eliminative cleavage of L-alpha-rhamnopyranosyl-(1-&gt;4)-alpha-D-galactopyranosyluronic acid bonds of rhamnogalacturonan I domains in ramified hairy regions of pectin leaving L-rhamnopyranose at the reducing end and 4-deoxy-4,5-unsaturated D-galactopyranosyluronic acid at the non-reducing end.</text>
        <dbReference type="EC" id="4.2.2.23"/>
    </reaction>
</comment>
<keyword evidence="5" id="KW-0964">Secreted</keyword>
<name>A0A2R6XKT5_MARPO</name>
<dbReference type="Pfam" id="PF14683">
    <property type="entry name" value="CBM-like"/>
    <property type="match status" value="1"/>
</dbReference>
<feature type="domain" description="Rhamnogalacturonan lyase" evidence="8">
    <location>
        <begin position="621"/>
        <end position="806"/>
    </location>
</feature>
<dbReference type="InterPro" id="IPR029413">
    <property type="entry name" value="RG-lyase_II"/>
</dbReference>
<evidence type="ECO:0000256" key="6">
    <source>
        <dbReference type="ARBA" id="ARBA00022729"/>
    </source>
</evidence>
<dbReference type="InterPro" id="IPR008979">
    <property type="entry name" value="Galactose-bd-like_sf"/>
</dbReference>
<dbReference type="InterPro" id="IPR051850">
    <property type="entry name" value="Polysacch_Lyase_4"/>
</dbReference>
<dbReference type="Gene3D" id="2.60.40.1120">
    <property type="entry name" value="Carboxypeptidase-like, regulatory domain"/>
    <property type="match status" value="1"/>
</dbReference>
<evidence type="ECO:0000256" key="5">
    <source>
        <dbReference type="ARBA" id="ARBA00022525"/>
    </source>
</evidence>
<keyword evidence="7" id="KW-0456">Lyase</keyword>
<evidence type="ECO:0000313" key="11">
    <source>
        <dbReference type="Proteomes" id="UP000244005"/>
    </source>
</evidence>